<organism evidence="3 4">
    <name type="scientific">Candidatus Marsarchaeota G2 archaeon ECH_B_3</name>
    <dbReference type="NCBI Taxonomy" id="1978161"/>
    <lineage>
        <taxon>Archaea</taxon>
        <taxon>Candidatus Marsarchaeota</taxon>
        <taxon>Candidatus Marsarchaeota group 2</taxon>
    </lineage>
</organism>
<dbReference type="Proteomes" id="UP000241972">
    <property type="component" value="Unassembled WGS sequence"/>
</dbReference>
<dbReference type="PROSITE" id="PS01065">
    <property type="entry name" value="ETF_BETA"/>
    <property type="match status" value="1"/>
</dbReference>
<sequence>MTQMPNILVTVKQVVDVDSLKIDRATNTITTVGVPRKMNDFDKNALEEAIRIREKQGGKVVAVSVGQQSSRDVLKEALAMGADEAYLITDQSIPEFDSRAVSHLISKFYTKFGPFDLVIMGEGSVDHFSVQVGPRVAELLKLPQLTYTRRLEYSGDSVVAERDLEDGFHVVRSPLPCVVTVAQEINQPRLPTLKSILAASKKPINLVPPSQLEINADMLQPVVTTKTVVPPKTERKKVVIDGSKPEEAVQTLIKHLTQEGVI</sequence>
<dbReference type="PANTHER" id="PTHR21294">
    <property type="entry name" value="ELECTRON TRANSFER FLAVOPROTEIN BETA-SUBUNIT"/>
    <property type="match status" value="1"/>
</dbReference>
<evidence type="ECO:0000313" key="3">
    <source>
        <dbReference type="EMBL" id="PSO00431.1"/>
    </source>
</evidence>
<dbReference type="CDD" id="cd01714">
    <property type="entry name" value="ETF_beta"/>
    <property type="match status" value="1"/>
</dbReference>
<dbReference type="InterPro" id="IPR014730">
    <property type="entry name" value="ETF_a/b_N"/>
</dbReference>
<dbReference type="InterPro" id="IPR012255">
    <property type="entry name" value="ETF_b"/>
</dbReference>
<dbReference type="Gene3D" id="3.40.50.620">
    <property type="entry name" value="HUPs"/>
    <property type="match status" value="1"/>
</dbReference>
<dbReference type="EMBL" id="NEXI01000006">
    <property type="protein sequence ID" value="PSO00431.1"/>
    <property type="molecule type" value="Genomic_DNA"/>
</dbReference>
<dbReference type="SUPFAM" id="SSF52402">
    <property type="entry name" value="Adenine nucleotide alpha hydrolases-like"/>
    <property type="match status" value="1"/>
</dbReference>
<proteinExistence type="inferred from homology"/>
<feature type="domain" description="Electron transfer flavoprotein alpha/beta-subunit N-terminal" evidence="2">
    <location>
        <begin position="26"/>
        <end position="216"/>
    </location>
</feature>
<evidence type="ECO:0000313" key="4">
    <source>
        <dbReference type="Proteomes" id="UP000241972"/>
    </source>
</evidence>
<evidence type="ECO:0000259" key="2">
    <source>
        <dbReference type="SMART" id="SM00893"/>
    </source>
</evidence>
<dbReference type="GO" id="GO:0009055">
    <property type="term" value="F:electron transfer activity"/>
    <property type="evidence" value="ECO:0007669"/>
    <property type="project" value="InterPro"/>
</dbReference>
<dbReference type="InterPro" id="IPR000049">
    <property type="entry name" value="ET-Flavoprotein_bsu_CS"/>
</dbReference>
<dbReference type="InterPro" id="IPR014729">
    <property type="entry name" value="Rossmann-like_a/b/a_fold"/>
</dbReference>
<dbReference type="AlphaFoldDB" id="A0A2R6BP75"/>
<comment type="caution">
    <text evidence="3">The sequence shown here is derived from an EMBL/GenBank/DDBJ whole genome shotgun (WGS) entry which is preliminary data.</text>
</comment>
<reference evidence="3 4" key="1">
    <citation type="submission" date="2017-04" db="EMBL/GenBank/DDBJ databases">
        <title>Novel microbial lineages endemic to geothermal iron-oxide mats fill important gaps in the evolutionary history of Archaea.</title>
        <authorList>
            <person name="Jay Z.J."/>
            <person name="Beam J.P."/>
            <person name="Dlakic M."/>
            <person name="Rusch D.B."/>
            <person name="Kozubal M.A."/>
            <person name="Inskeep W.P."/>
        </authorList>
    </citation>
    <scope>NUCLEOTIDE SEQUENCE [LARGE SCALE GENOMIC DNA]</scope>
    <source>
        <strain evidence="3">ECH_B_3</strain>
    </source>
</reference>
<name>A0A2R6BP75_9ARCH</name>
<dbReference type="InterPro" id="IPR033948">
    <property type="entry name" value="ETF_beta_N"/>
</dbReference>
<protein>
    <recommendedName>
        <fullName evidence="2">Electron transfer flavoprotein alpha/beta-subunit N-terminal domain-containing protein</fullName>
    </recommendedName>
</protein>
<dbReference type="Pfam" id="PF01012">
    <property type="entry name" value="ETF"/>
    <property type="match status" value="1"/>
</dbReference>
<comment type="similarity">
    <text evidence="1">Belongs to the ETF beta-subunit/FixA family.</text>
</comment>
<gene>
    <name evidence="3" type="ORF">B9Q07_03665</name>
</gene>
<accession>A0A2R6BP75</accession>
<evidence type="ECO:0000256" key="1">
    <source>
        <dbReference type="ARBA" id="ARBA00007557"/>
    </source>
</evidence>
<dbReference type="PIRSF" id="PIRSF000090">
    <property type="entry name" value="Beta-ETF"/>
    <property type="match status" value="1"/>
</dbReference>
<dbReference type="PANTHER" id="PTHR21294:SF20">
    <property type="entry name" value="ELECTRON TRANSFER FLAVOPROTEIN, SUBUNIT BETA (ETFB)"/>
    <property type="match status" value="1"/>
</dbReference>
<dbReference type="SMART" id="SM00893">
    <property type="entry name" value="ETF"/>
    <property type="match status" value="1"/>
</dbReference>